<dbReference type="EMBL" id="ML976044">
    <property type="protein sequence ID" value="KAF1941675.1"/>
    <property type="molecule type" value="Genomic_DNA"/>
</dbReference>
<feature type="compositionally biased region" description="Polar residues" evidence="1">
    <location>
        <begin position="247"/>
        <end position="262"/>
    </location>
</feature>
<evidence type="ECO:0000313" key="3">
    <source>
        <dbReference type="Proteomes" id="UP000800038"/>
    </source>
</evidence>
<evidence type="ECO:0000313" key="2">
    <source>
        <dbReference type="EMBL" id="KAF1941675.1"/>
    </source>
</evidence>
<gene>
    <name evidence="2" type="ORF">EJ02DRAFT_434583</name>
</gene>
<feature type="compositionally biased region" description="Low complexity" evidence="1">
    <location>
        <begin position="81"/>
        <end position="97"/>
    </location>
</feature>
<name>A0A6A5SLZ3_9PLEO</name>
<feature type="compositionally biased region" description="Basic and acidic residues" evidence="1">
    <location>
        <begin position="66"/>
        <end position="75"/>
    </location>
</feature>
<evidence type="ECO:0000256" key="1">
    <source>
        <dbReference type="SAM" id="MobiDB-lite"/>
    </source>
</evidence>
<keyword evidence="3" id="KW-1185">Reference proteome</keyword>
<protein>
    <submittedName>
        <fullName evidence="2">Uncharacterized protein</fullName>
    </submittedName>
</protein>
<accession>A0A6A5SLZ3</accession>
<reference evidence="2" key="1">
    <citation type="journal article" date="2020" name="Stud. Mycol.">
        <title>101 Dothideomycetes genomes: a test case for predicting lifestyles and emergence of pathogens.</title>
        <authorList>
            <person name="Haridas S."/>
            <person name="Albert R."/>
            <person name="Binder M."/>
            <person name="Bloem J."/>
            <person name="Labutti K."/>
            <person name="Salamov A."/>
            <person name="Andreopoulos B."/>
            <person name="Baker S."/>
            <person name="Barry K."/>
            <person name="Bills G."/>
            <person name="Bluhm B."/>
            <person name="Cannon C."/>
            <person name="Castanera R."/>
            <person name="Culley D."/>
            <person name="Daum C."/>
            <person name="Ezra D."/>
            <person name="Gonzalez J."/>
            <person name="Henrissat B."/>
            <person name="Kuo A."/>
            <person name="Liang C."/>
            <person name="Lipzen A."/>
            <person name="Lutzoni F."/>
            <person name="Magnuson J."/>
            <person name="Mondo S."/>
            <person name="Nolan M."/>
            <person name="Ohm R."/>
            <person name="Pangilinan J."/>
            <person name="Park H.-J."/>
            <person name="Ramirez L."/>
            <person name="Alfaro M."/>
            <person name="Sun H."/>
            <person name="Tritt A."/>
            <person name="Yoshinaga Y."/>
            <person name="Zwiers L.-H."/>
            <person name="Turgeon B."/>
            <person name="Goodwin S."/>
            <person name="Spatafora J."/>
            <person name="Crous P."/>
            <person name="Grigoriev I."/>
        </authorList>
    </citation>
    <scope>NUCLEOTIDE SEQUENCE</scope>
    <source>
        <strain evidence="2">CBS 161.51</strain>
    </source>
</reference>
<feature type="region of interest" description="Disordered" evidence="1">
    <location>
        <begin position="216"/>
        <end position="262"/>
    </location>
</feature>
<feature type="compositionally biased region" description="Basic and acidic residues" evidence="1">
    <location>
        <begin position="227"/>
        <end position="242"/>
    </location>
</feature>
<dbReference type="OrthoDB" id="20872at2759"/>
<feature type="compositionally biased region" description="Basic and acidic residues" evidence="1">
    <location>
        <begin position="9"/>
        <end position="21"/>
    </location>
</feature>
<feature type="compositionally biased region" description="Basic and acidic residues" evidence="1">
    <location>
        <begin position="101"/>
        <end position="121"/>
    </location>
</feature>
<feature type="region of interest" description="Disordered" evidence="1">
    <location>
        <begin position="1"/>
        <end position="21"/>
    </location>
</feature>
<feature type="region of interest" description="Disordered" evidence="1">
    <location>
        <begin position="63"/>
        <end position="121"/>
    </location>
</feature>
<proteinExistence type="predicted"/>
<sequence length="262" mass="29993">MRQSATSCTDRRQASPEARPHRLTRSIDVRLKDVPEICNILLQLLRSLHRDLDDLRHQSGATTHISDAEDNHDNDNDNSESGESSLSFQSLSSSEGSQMQKETERLIPPKQKREAEVRHHVGDTIDRLQAQARRIEPSEAQHRRKRVAVYRGKEKPEQIYDGLKKIRIWKANEQYQLASEKIKKRMAESFARRRIRFAYLQEHQIKRAIDVCGLPSDTSDSVAQEGNGKDEAPAVHQKEAAKKPVASGSNYPQDQLTLFRQL</sequence>
<dbReference type="Proteomes" id="UP000800038">
    <property type="component" value="Unassembled WGS sequence"/>
</dbReference>
<dbReference type="AlphaFoldDB" id="A0A6A5SLZ3"/>
<organism evidence="2 3">
    <name type="scientific">Clathrospora elynae</name>
    <dbReference type="NCBI Taxonomy" id="706981"/>
    <lineage>
        <taxon>Eukaryota</taxon>
        <taxon>Fungi</taxon>
        <taxon>Dikarya</taxon>
        <taxon>Ascomycota</taxon>
        <taxon>Pezizomycotina</taxon>
        <taxon>Dothideomycetes</taxon>
        <taxon>Pleosporomycetidae</taxon>
        <taxon>Pleosporales</taxon>
        <taxon>Diademaceae</taxon>
        <taxon>Clathrospora</taxon>
    </lineage>
</organism>